<sequence length="635" mass="71627">MNNLLLEIVCEEIPARFMPALIEDLKNKSAQELSAARIAYSKIETFGTCRRLVLSVEALAPKQEDLVSEMKGPPFELAERAAAGFARSAGVDVNKLVTKDFNGKKYLVAKISRKGEATEGVLKQLLPHIISSLYLPISMRWGDLDFRFIRPIHRITAFYGKKAVRFELAGVKSESAKRKVQSAKIIVDQNNRKELIRKLIQKAEKHVLIDEELLNEVNYLVEYPSVLVGKFKAEYLKLPREVLITSMKKNQRYFPVTIGRDLSLEPRFVVVTDGAAKKYHKNIRAGNEKVLSARLEDARFFFEEDLKIPLKDRIADLKKISFFEKLGNMEEKTERIKKLAEFIVKSTKIDHGKIPAINRIAALCKADLTTKMVFEFPELQGVMGREYALLGGESPVVAEGILEHYSVHPKSIEGAVVGLADKLDTLVGCFSIGYEPSGSTDPYGLRRAAQGVISTILDHKIPLGLEEIAPAAVLNFIAVRLKNLLLEKGYKHDIVDAALSGFNDILDASLRAEALQKTRNASWFEGVRMSGDRVKRISKEASREQVKEHDLTDVEEKALYEAYMKINWEVEEAINNNRYIDAIKKLADLTEPVTLFFDKVLVMHKDERLKVNRLALLKSISSLYLRIADFGRLTP</sequence>
<dbReference type="AlphaFoldDB" id="A0A1F4U409"/>
<dbReference type="GO" id="GO:0005829">
    <property type="term" value="C:cytosol"/>
    <property type="evidence" value="ECO:0007669"/>
    <property type="project" value="TreeGrafter"/>
</dbReference>
<comment type="catalytic activity">
    <reaction evidence="9 10">
        <text>tRNA(Gly) + glycine + ATP = glycyl-tRNA(Gly) + AMP + diphosphate</text>
        <dbReference type="Rhea" id="RHEA:16013"/>
        <dbReference type="Rhea" id="RHEA-COMP:9664"/>
        <dbReference type="Rhea" id="RHEA-COMP:9683"/>
        <dbReference type="ChEBI" id="CHEBI:30616"/>
        <dbReference type="ChEBI" id="CHEBI:33019"/>
        <dbReference type="ChEBI" id="CHEBI:57305"/>
        <dbReference type="ChEBI" id="CHEBI:78442"/>
        <dbReference type="ChEBI" id="CHEBI:78522"/>
        <dbReference type="ChEBI" id="CHEBI:456215"/>
        <dbReference type="EC" id="6.1.1.14"/>
    </reaction>
</comment>
<evidence type="ECO:0000259" key="11">
    <source>
        <dbReference type="Pfam" id="PF05746"/>
    </source>
</evidence>
<evidence type="ECO:0000313" key="13">
    <source>
        <dbReference type="Proteomes" id="UP000179242"/>
    </source>
</evidence>
<dbReference type="GO" id="GO:0005524">
    <property type="term" value="F:ATP binding"/>
    <property type="evidence" value="ECO:0007669"/>
    <property type="project" value="UniProtKB-UniRule"/>
</dbReference>
<comment type="caution">
    <text evidence="12">The sequence shown here is derived from an EMBL/GenBank/DDBJ whole genome shotgun (WGS) entry which is preliminary data.</text>
</comment>
<keyword evidence="8 10" id="KW-0030">Aminoacyl-tRNA synthetase</keyword>
<evidence type="ECO:0000256" key="8">
    <source>
        <dbReference type="ARBA" id="ARBA00023146"/>
    </source>
</evidence>
<comment type="similarity">
    <text evidence="2 10">Belongs to the class-II aminoacyl-tRNA synthetase family.</text>
</comment>
<dbReference type="EMBL" id="MEUJ01000008">
    <property type="protein sequence ID" value="OGC39621.1"/>
    <property type="molecule type" value="Genomic_DNA"/>
</dbReference>
<dbReference type="PANTHER" id="PTHR30075:SF2">
    <property type="entry name" value="GLYCINE--TRNA LIGASE, CHLOROPLASTIC_MITOCHONDRIAL 2"/>
    <property type="match status" value="1"/>
</dbReference>
<feature type="domain" description="DALR anticodon binding" evidence="11">
    <location>
        <begin position="534"/>
        <end position="621"/>
    </location>
</feature>
<keyword evidence="3 10" id="KW-0963">Cytoplasm</keyword>
<gene>
    <name evidence="10" type="primary">glyS</name>
    <name evidence="12" type="ORF">A2438_08025</name>
</gene>
<dbReference type="Pfam" id="PF02092">
    <property type="entry name" value="tRNA_synt_2f"/>
    <property type="match status" value="2"/>
</dbReference>
<evidence type="ECO:0000256" key="10">
    <source>
        <dbReference type="HAMAP-Rule" id="MF_00255"/>
    </source>
</evidence>
<proteinExistence type="inferred from homology"/>
<evidence type="ECO:0000256" key="5">
    <source>
        <dbReference type="ARBA" id="ARBA00022741"/>
    </source>
</evidence>
<dbReference type="Proteomes" id="UP000179242">
    <property type="component" value="Unassembled WGS sequence"/>
</dbReference>
<evidence type="ECO:0000256" key="4">
    <source>
        <dbReference type="ARBA" id="ARBA00022598"/>
    </source>
</evidence>
<dbReference type="GO" id="GO:0006420">
    <property type="term" value="P:arginyl-tRNA aminoacylation"/>
    <property type="evidence" value="ECO:0007669"/>
    <property type="project" value="InterPro"/>
</dbReference>
<comment type="subunit">
    <text evidence="10">Tetramer of two alpha and two beta subunits.</text>
</comment>
<dbReference type="SUPFAM" id="SSF109604">
    <property type="entry name" value="HD-domain/PDEase-like"/>
    <property type="match status" value="1"/>
</dbReference>
<evidence type="ECO:0000256" key="3">
    <source>
        <dbReference type="ARBA" id="ARBA00022490"/>
    </source>
</evidence>
<dbReference type="InterPro" id="IPR006194">
    <property type="entry name" value="Gly-tRNA-synth_heterodimer"/>
</dbReference>
<dbReference type="GO" id="GO:0004820">
    <property type="term" value="F:glycine-tRNA ligase activity"/>
    <property type="evidence" value="ECO:0007669"/>
    <property type="project" value="UniProtKB-UniRule"/>
</dbReference>
<dbReference type="GO" id="GO:0006426">
    <property type="term" value="P:glycyl-tRNA aminoacylation"/>
    <property type="evidence" value="ECO:0007669"/>
    <property type="project" value="UniProtKB-UniRule"/>
</dbReference>
<organism evidence="12 13">
    <name type="scientific">candidate division WOR-1 bacterium RIFOXYC2_FULL_46_14</name>
    <dbReference type="NCBI Taxonomy" id="1802587"/>
    <lineage>
        <taxon>Bacteria</taxon>
        <taxon>Bacillati</taxon>
        <taxon>Saganbacteria</taxon>
    </lineage>
</organism>
<dbReference type="Pfam" id="PF05746">
    <property type="entry name" value="DALR_1"/>
    <property type="match status" value="1"/>
</dbReference>
<dbReference type="NCBIfam" id="TIGR00211">
    <property type="entry name" value="glyS"/>
    <property type="match status" value="1"/>
</dbReference>
<dbReference type="PROSITE" id="PS50861">
    <property type="entry name" value="AA_TRNA_LIGASE_II_GLYAB"/>
    <property type="match status" value="1"/>
</dbReference>
<keyword evidence="4 10" id="KW-0436">Ligase</keyword>
<dbReference type="InterPro" id="IPR015944">
    <property type="entry name" value="Gly-tRNA-synth_bsu"/>
</dbReference>
<evidence type="ECO:0000256" key="1">
    <source>
        <dbReference type="ARBA" id="ARBA00004496"/>
    </source>
</evidence>
<dbReference type="PANTHER" id="PTHR30075">
    <property type="entry name" value="GLYCYL-TRNA SYNTHETASE"/>
    <property type="match status" value="1"/>
</dbReference>
<keyword evidence="7 10" id="KW-0648">Protein biosynthesis</keyword>
<evidence type="ECO:0000256" key="6">
    <source>
        <dbReference type="ARBA" id="ARBA00022840"/>
    </source>
</evidence>
<name>A0A1F4U409_UNCSA</name>
<evidence type="ECO:0000256" key="2">
    <source>
        <dbReference type="ARBA" id="ARBA00008226"/>
    </source>
</evidence>
<dbReference type="HAMAP" id="MF_00255">
    <property type="entry name" value="Gly_tRNA_synth_beta"/>
    <property type="match status" value="1"/>
</dbReference>
<protein>
    <recommendedName>
        <fullName evidence="10">Glycine--tRNA ligase beta subunit</fullName>
        <ecNumber evidence="10">6.1.1.14</ecNumber>
    </recommendedName>
    <alternativeName>
        <fullName evidence="10">Glycyl-tRNA synthetase beta subunit</fullName>
        <shortName evidence="10">GlyRS</shortName>
    </alternativeName>
</protein>
<keyword evidence="6 10" id="KW-0067">ATP-binding</keyword>
<keyword evidence="5 10" id="KW-0547">Nucleotide-binding</keyword>
<comment type="subcellular location">
    <subcellularLocation>
        <location evidence="1 10">Cytoplasm</location>
    </subcellularLocation>
</comment>
<evidence type="ECO:0000256" key="9">
    <source>
        <dbReference type="ARBA" id="ARBA00047937"/>
    </source>
</evidence>
<dbReference type="InterPro" id="IPR008909">
    <property type="entry name" value="DALR_anticod-bd"/>
</dbReference>
<dbReference type="PRINTS" id="PR01045">
    <property type="entry name" value="TRNASYNTHGB"/>
</dbReference>
<evidence type="ECO:0000256" key="7">
    <source>
        <dbReference type="ARBA" id="ARBA00022917"/>
    </source>
</evidence>
<accession>A0A1F4U409</accession>
<dbReference type="GO" id="GO:0004814">
    <property type="term" value="F:arginine-tRNA ligase activity"/>
    <property type="evidence" value="ECO:0007669"/>
    <property type="project" value="InterPro"/>
</dbReference>
<reference evidence="12 13" key="1">
    <citation type="journal article" date="2016" name="Nat. Commun.">
        <title>Thousands of microbial genomes shed light on interconnected biogeochemical processes in an aquifer system.</title>
        <authorList>
            <person name="Anantharaman K."/>
            <person name="Brown C.T."/>
            <person name="Hug L.A."/>
            <person name="Sharon I."/>
            <person name="Castelle C.J."/>
            <person name="Probst A.J."/>
            <person name="Thomas B.C."/>
            <person name="Singh A."/>
            <person name="Wilkins M.J."/>
            <person name="Karaoz U."/>
            <person name="Brodie E.L."/>
            <person name="Williams K.H."/>
            <person name="Hubbard S.S."/>
            <person name="Banfield J.F."/>
        </authorList>
    </citation>
    <scope>NUCLEOTIDE SEQUENCE [LARGE SCALE GENOMIC DNA]</scope>
</reference>
<evidence type="ECO:0000313" key="12">
    <source>
        <dbReference type="EMBL" id="OGC39621.1"/>
    </source>
</evidence>
<dbReference type="EC" id="6.1.1.14" evidence="10"/>